<feature type="domain" description="Survival protein SurE-like phosphatase/nucleotidase" evidence="8">
    <location>
        <begin position="3"/>
        <end position="187"/>
    </location>
</feature>
<dbReference type="InterPro" id="IPR030048">
    <property type="entry name" value="SurE"/>
</dbReference>
<feature type="binding site" evidence="7">
    <location>
        <position position="9"/>
    </location>
    <ligand>
        <name>a divalent metal cation</name>
        <dbReference type="ChEBI" id="CHEBI:60240"/>
    </ligand>
</feature>
<reference evidence="9" key="1">
    <citation type="journal article" date="2021" name="PeerJ">
        <title>Extensive microbial diversity within the chicken gut microbiome revealed by metagenomics and culture.</title>
        <authorList>
            <person name="Gilroy R."/>
            <person name="Ravi A."/>
            <person name="Getino M."/>
            <person name="Pursley I."/>
            <person name="Horton D.L."/>
            <person name="Alikhan N.F."/>
            <person name="Baker D."/>
            <person name="Gharbi K."/>
            <person name="Hall N."/>
            <person name="Watson M."/>
            <person name="Adriaenssens E.M."/>
            <person name="Foster-Nyarko E."/>
            <person name="Jarju S."/>
            <person name="Secka A."/>
            <person name="Antonio M."/>
            <person name="Oren A."/>
            <person name="Chaudhuri R.R."/>
            <person name="La Ragione R."/>
            <person name="Hildebrand F."/>
            <person name="Pallen M.J."/>
        </authorList>
    </citation>
    <scope>NUCLEOTIDE SEQUENCE</scope>
    <source>
        <strain evidence="9">7318</strain>
    </source>
</reference>
<keyword evidence="3 7" id="KW-0963">Cytoplasm</keyword>
<dbReference type="PANTHER" id="PTHR30457">
    <property type="entry name" value="5'-NUCLEOTIDASE SURE"/>
    <property type="match status" value="1"/>
</dbReference>
<evidence type="ECO:0000259" key="8">
    <source>
        <dbReference type="Pfam" id="PF01975"/>
    </source>
</evidence>
<dbReference type="GO" id="GO:0008253">
    <property type="term" value="F:5'-nucleotidase activity"/>
    <property type="evidence" value="ECO:0007669"/>
    <property type="project" value="UniProtKB-UniRule"/>
</dbReference>
<gene>
    <name evidence="7 9" type="primary">surE</name>
    <name evidence="9" type="ORF">K8V65_07735</name>
</gene>
<keyword evidence="6 7" id="KW-0378">Hydrolase</keyword>
<dbReference type="AlphaFoldDB" id="A0A921HQ27"/>
<dbReference type="RefSeq" id="WP_289547191.1">
    <property type="nucleotide sequence ID" value="NZ_JAUDCE010000001.1"/>
</dbReference>
<dbReference type="Gene3D" id="3.40.1210.10">
    <property type="entry name" value="Survival protein SurE-like phosphatase/nucleotidase"/>
    <property type="match status" value="1"/>
</dbReference>
<dbReference type="Proteomes" id="UP000780768">
    <property type="component" value="Unassembled WGS sequence"/>
</dbReference>
<sequence length="249" mass="27335">MRILLVNDDGIHGEGLFVLAKELAGRHDVYVCAPNREQSGMSQALSVGVPLRVSDERLDLPVKKALSVDGRPADCTKLALEILFKDEQIDMVISGINKGANLGTDVLYSGTVGAALEGYNHNVRSLAVSVSGKSAVSFEQIAEIIAAKLDYFYQTGEKFMYNINFPLALNSDKIEFVFTKQGFRRYENEFHTVELSDGSTAYKMQGNAQDIGNDEFTDIAAVKRGCISVTPLTLERTDFAKLNKLNSLK</sequence>
<dbReference type="GO" id="GO:0046872">
    <property type="term" value="F:metal ion binding"/>
    <property type="evidence" value="ECO:0007669"/>
    <property type="project" value="UniProtKB-UniRule"/>
</dbReference>
<evidence type="ECO:0000256" key="7">
    <source>
        <dbReference type="HAMAP-Rule" id="MF_00060"/>
    </source>
</evidence>
<dbReference type="SUPFAM" id="SSF64167">
    <property type="entry name" value="SurE-like"/>
    <property type="match status" value="1"/>
</dbReference>
<feature type="binding site" evidence="7">
    <location>
        <position position="8"/>
    </location>
    <ligand>
        <name>a divalent metal cation</name>
        <dbReference type="ChEBI" id="CHEBI:60240"/>
    </ligand>
</feature>
<evidence type="ECO:0000256" key="1">
    <source>
        <dbReference type="ARBA" id="ARBA00000815"/>
    </source>
</evidence>
<keyword evidence="5 7" id="KW-0547">Nucleotide-binding</keyword>
<feature type="binding site" evidence="7">
    <location>
        <position position="97"/>
    </location>
    <ligand>
        <name>a divalent metal cation</name>
        <dbReference type="ChEBI" id="CHEBI:60240"/>
    </ligand>
</feature>
<dbReference type="NCBIfam" id="TIGR00087">
    <property type="entry name" value="surE"/>
    <property type="match status" value="1"/>
</dbReference>
<feature type="binding site" evidence="7">
    <location>
        <position position="39"/>
    </location>
    <ligand>
        <name>a divalent metal cation</name>
        <dbReference type="ChEBI" id="CHEBI:60240"/>
    </ligand>
</feature>
<dbReference type="Pfam" id="PF01975">
    <property type="entry name" value="SurE"/>
    <property type="match status" value="1"/>
</dbReference>
<comment type="catalytic activity">
    <reaction evidence="1 7">
        <text>a ribonucleoside 5'-phosphate + H2O = a ribonucleoside + phosphate</text>
        <dbReference type="Rhea" id="RHEA:12484"/>
        <dbReference type="ChEBI" id="CHEBI:15377"/>
        <dbReference type="ChEBI" id="CHEBI:18254"/>
        <dbReference type="ChEBI" id="CHEBI:43474"/>
        <dbReference type="ChEBI" id="CHEBI:58043"/>
        <dbReference type="EC" id="3.1.3.5"/>
    </reaction>
</comment>
<evidence type="ECO:0000256" key="2">
    <source>
        <dbReference type="ARBA" id="ARBA00011062"/>
    </source>
</evidence>
<evidence type="ECO:0000313" key="9">
    <source>
        <dbReference type="EMBL" id="HJF85533.1"/>
    </source>
</evidence>
<evidence type="ECO:0000256" key="4">
    <source>
        <dbReference type="ARBA" id="ARBA00022723"/>
    </source>
</evidence>
<dbReference type="EMBL" id="DYVR01000216">
    <property type="protein sequence ID" value="HJF85533.1"/>
    <property type="molecule type" value="Genomic_DNA"/>
</dbReference>
<protein>
    <recommendedName>
        <fullName evidence="7">5'-nucleotidase SurE</fullName>
        <ecNumber evidence="7">3.1.3.5</ecNumber>
    </recommendedName>
    <alternativeName>
        <fullName evidence="7">Nucleoside 5'-monophosphate phosphohydrolase</fullName>
    </alternativeName>
</protein>
<dbReference type="GO" id="GO:0000166">
    <property type="term" value="F:nucleotide binding"/>
    <property type="evidence" value="ECO:0007669"/>
    <property type="project" value="UniProtKB-KW"/>
</dbReference>
<dbReference type="GO" id="GO:0005737">
    <property type="term" value="C:cytoplasm"/>
    <property type="evidence" value="ECO:0007669"/>
    <property type="project" value="UniProtKB-SubCell"/>
</dbReference>
<comment type="function">
    <text evidence="7">Nucleotidase that shows phosphatase activity on nucleoside 5'-monophosphates.</text>
</comment>
<evidence type="ECO:0000256" key="6">
    <source>
        <dbReference type="ARBA" id="ARBA00022801"/>
    </source>
</evidence>
<dbReference type="EC" id="3.1.3.5" evidence="7"/>
<organism evidence="9 10">
    <name type="scientific">Megamonas hypermegale</name>
    <dbReference type="NCBI Taxonomy" id="158847"/>
    <lineage>
        <taxon>Bacteria</taxon>
        <taxon>Bacillati</taxon>
        <taxon>Bacillota</taxon>
        <taxon>Negativicutes</taxon>
        <taxon>Selenomonadales</taxon>
        <taxon>Selenomonadaceae</taxon>
        <taxon>Megamonas</taxon>
    </lineage>
</organism>
<dbReference type="InterPro" id="IPR036523">
    <property type="entry name" value="SurE-like_sf"/>
</dbReference>
<keyword evidence="4 7" id="KW-0479">Metal-binding</keyword>
<evidence type="ECO:0000313" key="10">
    <source>
        <dbReference type="Proteomes" id="UP000780768"/>
    </source>
</evidence>
<dbReference type="InterPro" id="IPR002828">
    <property type="entry name" value="SurE-like_Pase/nucleotidase"/>
</dbReference>
<dbReference type="HAMAP" id="MF_00060">
    <property type="entry name" value="SurE"/>
    <property type="match status" value="1"/>
</dbReference>
<evidence type="ECO:0000256" key="3">
    <source>
        <dbReference type="ARBA" id="ARBA00022490"/>
    </source>
</evidence>
<reference evidence="9" key="2">
    <citation type="submission" date="2021-09" db="EMBL/GenBank/DDBJ databases">
        <authorList>
            <person name="Gilroy R."/>
        </authorList>
    </citation>
    <scope>NUCLEOTIDE SEQUENCE</scope>
    <source>
        <strain evidence="9">7318</strain>
    </source>
</reference>
<comment type="cofactor">
    <cofactor evidence="7">
        <name>a divalent metal cation</name>
        <dbReference type="ChEBI" id="CHEBI:60240"/>
    </cofactor>
    <text evidence="7">Binds 1 divalent metal cation per subunit.</text>
</comment>
<dbReference type="PANTHER" id="PTHR30457:SF12">
    <property type="entry name" value="5'_3'-NUCLEOTIDASE SURE"/>
    <property type="match status" value="1"/>
</dbReference>
<dbReference type="GO" id="GO:0008254">
    <property type="term" value="F:3'-nucleotidase activity"/>
    <property type="evidence" value="ECO:0007669"/>
    <property type="project" value="TreeGrafter"/>
</dbReference>
<comment type="similarity">
    <text evidence="2 7">Belongs to the SurE nucleotidase family.</text>
</comment>
<name>A0A921HQ27_9FIRM</name>
<dbReference type="GO" id="GO:0004309">
    <property type="term" value="F:exopolyphosphatase activity"/>
    <property type="evidence" value="ECO:0007669"/>
    <property type="project" value="TreeGrafter"/>
</dbReference>
<comment type="subcellular location">
    <subcellularLocation>
        <location evidence="7">Cytoplasm</location>
    </subcellularLocation>
</comment>
<proteinExistence type="inferred from homology"/>
<evidence type="ECO:0000256" key="5">
    <source>
        <dbReference type="ARBA" id="ARBA00022741"/>
    </source>
</evidence>
<comment type="caution">
    <text evidence="9">The sequence shown here is derived from an EMBL/GenBank/DDBJ whole genome shotgun (WGS) entry which is preliminary data.</text>
</comment>
<accession>A0A921HQ27</accession>